<feature type="signal peptide" evidence="2">
    <location>
        <begin position="1"/>
        <end position="24"/>
    </location>
</feature>
<dbReference type="SMART" id="SM00837">
    <property type="entry name" value="DPBB_1"/>
    <property type="match status" value="1"/>
</dbReference>
<dbReference type="CDD" id="cd22277">
    <property type="entry name" value="DPBB_EXLB_N"/>
    <property type="match status" value="1"/>
</dbReference>
<dbReference type="InterPro" id="IPR007117">
    <property type="entry name" value="Expansin_CBD"/>
</dbReference>
<evidence type="ECO:0000256" key="2">
    <source>
        <dbReference type="SAM" id="SignalP"/>
    </source>
</evidence>
<accession>A0A6A3BA64</accession>
<evidence type="ECO:0000313" key="6">
    <source>
        <dbReference type="Proteomes" id="UP000436088"/>
    </source>
</evidence>
<keyword evidence="6" id="KW-1185">Reference proteome</keyword>
<feature type="chain" id="PRO_5025483574" evidence="2">
    <location>
        <begin position="25"/>
        <end position="252"/>
    </location>
</feature>
<dbReference type="InterPro" id="IPR007112">
    <property type="entry name" value="Expansin/allergen_DPBB_dom"/>
</dbReference>
<dbReference type="GO" id="GO:0009653">
    <property type="term" value="P:anatomical structure morphogenesis"/>
    <property type="evidence" value="ECO:0007669"/>
    <property type="project" value="UniProtKB-ARBA"/>
</dbReference>
<evidence type="ECO:0000313" key="5">
    <source>
        <dbReference type="EMBL" id="KAE8713786.1"/>
    </source>
</evidence>
<dbReference type="Gene3D" id="2.60.40.760">
    <property type="entry name" value="Expansin, cellulose-binding-like domain"/>
    <property type="match status" value="1"/>
</dbReference>
<feature type="domain" description="Expansin-like EG45" evidence="3">
    <location>
        <begin position="46"/>
        <end position="150"/>
    </location>
</feature>
<dbReference type="PROSITE" id="PS50842">
    <property type="entry name" value="EXPANSIN_EG45"/>
    <property type="match status" value="1"/>
</dbReference>
<dbReference type="AlphaFoldDB" id="A0A6A3BA64"/>
<comment type="similarity">
    <text evidence="1">Belongs to the expansin family.</text>
</comment>
<sequence>MGYSFKFHCCIVSIMVLFSTLCYSQDDFVKSRATYYGSPDCLGTPRGACGYGEYGRTVNDANVAGVSYRLYKNGAGCGACYQVRCTNPQLCTDNGVNIVVTDYGEGDNTDFILSPRAYGRMAQSDKAGELYAYGVVEVEYKRIPCRYGGYKLQFKVHEHSKYSNYLAIVILYQAGRTEILAAQVWQADCNEWIEMRRAYGAVFDTTSPPSSGYVSFRFQVSGSAGVYWVEAANALPSNWEAGVAYESDVQLE</sequence>
<dbReference type="InterPro" id="IPR009009">
    <property type="entry name" value="RlpA-like_DPBB"/>
</dbReference>
<name>A0A6A3BA64_HIBSY</name>
<reference evidence="5" key="1">
    <citation type="submission" date="2019-09" db="EMBL/GenBank/DDBJ databases">
        <title>Draft genome information of white flower Hibiscus syriacus.</title>
        <authorList>
            <person name="Kim Y.-M."/>
        </authorList>
    </citation>
    <scope>NUCLEOTIDE SEQUENCE [LARGE SCALE GENOMIC DNA]</scope>
    <source>
        <strain evidence="5">YM2019G1</strain>
    </source>
</reference>
<dbReference type="Proteomes" id="UP000436088">
    <property type="component" value="Unassembled WGS sequence"/>
</dbReference>
<dbReference type="EMBL" id="VEPZ02000876">
    <property type="protein sequence ID" value="KAE8713786.1"/>
    <property type="molecule type" value="Genomic_DNA"/>
</dbReference>
<protein>
    <submittedName>
        <fullName evidence="5">Expansin-like B1</fullName>
    </submittedName>
</protein>
<keyword evidence="2" id="KW-0732">Signal</keyword>
<evidence type="ECO:0000259" key="4">
    <source>
        <dbReference type="PROSITE" id="PS50843"/>
    </source>
</evidence>
<comment type="caution">
    <text evidence="5">The sequence shown here is derived from an EMBL/GenBank/DDBJ whole genome shotgun (WGS) entry which is preliminary data.</text>
</comment>
<dbReference type="SUPFAM" id="SSF49590">
    <property type="entry name" value="PHL pollen allergen"/>
    <property type="match status" value="1"/>
</dbReference>
<dbReference type="PRINTS" id="PR01225">
    <property type="entry name" value="EXPANSNFAMLY"/>
</dbReference>
<proteinExistence type="inferred from homology"/>
<organism evidence="5 6">
    <name type="scientific">Hibiscus syriacus</name>
    <name type="common">Rose of Sharon</name>
    <dbReference type="NCBI Taxonomy" id="106335"/>
    <lineage>
        <taxon>Eukaryota</taxon>
        <taxon>Viridiplantae</taxon>
        <taxon>Streptophyta</taxon>
        <taxon>Embryophyta</taxon>
        <taxon>Tracheophyta</taxon>
        <taxon>Spermatophyta</taxon>
        <taxon>Magnoliopsida</taxon>
        <taxon>eudicotyledons</taxon>
        <taxon>Gunneridae</taxon>
        <taxon>Pentapetalae</taxon>
        <taxon>rosids</taxon>
        <taxon>malvids</taxon>
        <taxon>Malvales</taxon>
        <taxon>Malvaceae</taxon>
        <taxon>Malvoideae</taxon>
        <taxon>Hibiscus</taxon>
    </lineage>
</organism>
<dbReference type="GO" id="GO:0005576">
    <property type="term" value="C:extracellular region"/>
    <property type="evidence" value="ECO:0007669"/>
    <property type="project" value="InterPro"/>
</dbReference>
<evidence type="ECO:0000259" key="3">
    <source>
        <dbReference type="PROSITE" id="PS50842"/>
    </source>
</evidence>
<dbReference type="InterPro" id="IPR036908">
    <property type="entry name" value="RlpA-like_sf"/>
</dbReference>
<feature type="domain" description="Expansin-like CBD" evidence="4">
    <location>
        <begin position="164"/>
        <end position="247"/>
    </location>
</feature>
<dbReference type="PROSITE" id="PS50843">
    <property type="entry name" value="EXPANSIN_CBD"/>
    <property type="match status" value="1"/>
</dbReference>
<dbReference type="Pfam" id="PF03330">
    <property type="entry name" value="DPBB_1"/>
    <property type="match status" value="1"/>
</dbReference>
<dbReference type="InterPro" id="IPR007118">
    <property type="entry name" value="Expan_Lol_pI"/>
</dbReference>
<dbReference type="Gene3D" id="2.40.40.10">
    <property type="entry name" value="RlpA-like domain"/>
    <property type="match status" value="1"/>
</dbReference>
<dbReference type="PANTHER" id="PTHR31692:SF2">
    <property type="entry name" value="EXPANSIN-LIKE B1"/>
    <property type="match status" value="1"/>
</dbReference>
<dbReference type="SUPFAM" id="SSF50685">
    <property type="entry name" value="Barwin-like endoglucanases"/>
    <property type="match status" value="1"/>
</dbReference>
<dbReference type="Pfam" id="PF01357">
    <property type="entry name" value="Expansin_C"/>
    <property type="match status" value="1"/>
</dbReference>
<dbReference type="PANTHER" id="PTHR31692">
    <property type="entry name" value="EXPANSIN-B3"/>
    <property type="match status" value="1"/>
</dbReference>
<dbReference type="InterPro" id="IPR036749">
    <property type="entry name" value="Expansin_CBD_sf"/>
</dbReference>
<gene>
    <name evidence="5" type="ORF">F3Y22_tig00110206pilonHSYRG00486</name>
</gene>
<dbReference type="OrthoDB" id="5823761at2759"/>
<evidence type="ECO:0000256" key="1">
    <source>
        <dbReference type="RuleBase" id="RU003460"/>
    </source>
</evidence>